<dbReference type="AlphaFoldDB" id="A0AAD7ZN27"/>
<keyword evidence="2" id="KW-1185">Reference proteome</keyword>
<dbReference type="EMBL" id="JASPKZ010007680">
    <property type="protein sequence ID" value="KAJ9583067.1"/>
    <property type="molecule type" value="Genomic_DNA"/>
</dbReference>
<comment type="caution">
    <text evidence="1">The sequence shown here is derived from an EMBL/GenBank/DDBJ whole genome shotgun (WGS) entry which is preliminary data.</text>
</comment>
<accession>A0AAD7ZN27</accession>
<evidence type="ECO:0000313" key="2">
    <source>
        <dbReference type="Proteomes" id="UP001233999"/>
    </source>
</evidence>
<feature type="non-terminal residue" evidence="1">
    <location>
        <position position="151"/>
    </location>
</feature>
<organism evidence="1 2">
    <name type="scientific">Diploptera punctata</name>
    <name type="common">Pacific beetle cockroach</name>
    <dbReference type="NCBI Taxonomy" id="6984"/>
    <lineage>
        <taxon>Eukaryota</taxon>
        <taxon>Metazoa</taxon>
        <taxon>Ecdysozoa</taxon>
        <taxon>Arthropoda</taxon>
        <taxon>Hexapoda</taxon>
        <taxon>Insecta</taxon>
        <taxon>Pterygota</taxon>
        <taxon>Neoptera</taxon>
        <taxon>Polyneoptera</taxon>
        <taxon>Dictyoptera</taxon>
        <taxon>Blattodea</taxon>
        <taxon>Blaberoidea</taxon>
        <taxon>Blaberidae</taxon>
        <taxon>Diplopterinae</taxon>
        <taxon>Diploptera</taxon>
    </lineage>
</organism>
<dbReference type="Proteomes" id="UP001233999">
    <property type="component" value="Unassembled WGS sequence"/>
</dbReference>
<gene>
    <name evidence="1" type="ORF">L9F63_022589</name>
</gene>
<sequence length="151" mass="17913">QRANKQVCPGRRRFNKRGVNKRRVNKRRANKRRVKRVNKKSALLDREPTRKCALLDVGFRNLAVNKRRFNKRRVNKVNKRGVNKRRVNKRRVNNLQWKLLFHHMSIEAVETLAEAEAGDSNRLRNDISENELDEFGKLHVELKCMSGKVVY</sequence>
<protein>
    <submittedName>
        <fullName evidence="1">Uncharacterized protein</fullName>
    </submittedName>
</protein>
<reference evidence="1" key="1">
    <citation type="journal article" date="2023" name="IScience">
        <title>Live-bearing cockroach genome reveals convergent evolutionary mechanisms linked to viviparity in insects and beyond.</title>
        <authorList>
            <person name="Fouks B."/>
            <person name="Harrison M.C."/>
            <person name="Mikhailova A.A."/>
            <person name="Marchal E."/>
            <person name="English S."/>
            <person name="Carruthers M."/>
            <person name="Jennings E.C."/>
            <person name="Chiamaka E.L."/>
            <person name="Frigard R.A."/>
            <person name="Pippel M."/>
            <person name="Attardo G.M."/>
            <person name="Benoit J.B."/>
            <person name="Bornberg-Bauer E."/>
            <person name="Tobe S.S."/>
        </authorList>
    </citation>
    <scope>NUCLEOTIDE SEQUENCE</scope>
    <source>
        <strain evidence="1">Stay&amp;Tobe</strain>
    </source>
</reference>
<evidence type="ECO:0000313" key="1">
    <source>
        <dbReference type="EMBL" id="KAJ9583067.1"/>
    </source>
</evidence>
<proteinExistence type="predicted"/>
<feature type="non-terminal residue" evidence="1">
    <location>
        <position position="1"/>
    </location>
</feature>
<reference evidence="1" key="2">
    <citation type="submission" date="2023-05" db="EMBL/GenBank/DDBJ databases">
        <authorList>
            <person name="Fouks B."/>
        </authorList>
    </citation>
    <scope>NUCLEOTIDE SEQUENCE</scope>
    <source>
        <strain evidence="1">Stay&amp;Tobe</strain>
        <tissue evidence="1">Testes</tissue>
    </source>
</reference>
<name>A0AAD7ZN27_DIPPU</name>